<gene>
    <name evidence="3" type="primary">LOC107117421</name>
</gene>
<dbReference type="NCBIfam" id="NF047352">
    <property type="entry name" value="P_loop_sacsin"/>
    <property type="match status" value="1"/>
</dbReference>
<dbReference type="PANTHER" id="PTHR46919">
    <property type="entry name" value="ZINC FINGER, C3HC4 TYPE (RING FINGER) FAMILY PROTEIN"/>
    <property type="match status" value="1"/>
</dbReference>
<evidence type="ECO:0000313" key="3">
    <source>
        <dbReference type="RefSeq" id="XP_015275018.1"/>
    </source>
</evidence>
<sequence length="1526" mass="173189">MPREKGVLLSHSMISREVAIRCGIPTTRHHMLSRRQIHSLSQWATDFGAKEDLTTRLANIIREYSASRDVLKELLQNADDAGSHVVHFLWDQRHHPVHRVFGDEWENLQGPALCIYNDRPFEMCDIEGIQRLGSGGKGGRRDTTGKYGLGFNTVYHLTDCPAFVTGDSALCVFDPTLRYLPNSDDISPGGMFNLTKDFKDTFQDVYDSFLPKVFDLQHGTVFRLPLRTPAGAAVSPICQRSVSEEDMLSMLEALREEADCFMMFLNHVHRVVFSVIKEEQKMPVEILCVETVGGEAERLEYQKQFHEAAAAGGRDVGEPVRVFYRMKVKCSFSKTSREWLVGRQIGVDSVDTVKGVQLPHGGVAACLDGQALGRAFCTLPLPAKTGLPVHINGNFEVDSARRDLRKDDNKDSPETAWNSFLLQSLIAPLYLHLLEELRKALGNSPLQSSSLNACQKMLDSNYLRHFPLVTGDVPPFWHQLVIRLYVLAFERHIPLLPVYRKESKSTWEVVVSVYWSAPQQGHPTKDPYFLNSEINGPLEDALQNLGMLLVPAFLRLQEIHEQFVKAEVGVRTLDSPSLCCFLGSLPGLCLPCPLKQTPLKNSLGCSALLNFCLNGLCSENIRCLEGLPLLITRDNMLRHFSQRDPVYQSSAYNLFPSHQDRFSVCCVDSPEARQLLLESGFIKEFTLSESAVYIQERLRLKDWVTGPERRAWLGKVWKFFEMQICASSEKDTINQMFQELVSLFKGWSVLPVCGSGQELVPLDSLNTIVASHAGDVTEMLCKLGFAKLDLALLPLELTASCIEPQLVQTDNPAAVLAQLDARPSLHWHELKQWEFESLLRFLSKDLQKLASDCGLLSKLKALPIFETHQGQHVSLALYQNVYLLWSKISERSGNFSELYEAVTGTVLLKDNVLNRNLSNCLGIDVMNDLQQFVKLLLPHLLHLPEARLLEAVKLLLLIKTFYPEYKDQKETVISKFRPVAFIRDKQGVLRPASYFYDSSVVLFQKLGLDSRFVPDKFYKTVWSGDESEVIRFLKDVGLRHEVTEDDFLKFAVQIQNEALKDGAMSGELPNKREALLLHLLKQKSESLTDAFLDQLSQLRFLAPHPIRADLHNLHSPFVSSNTPVAPQGALCTWEKTELAWTSVVILHPIRSMDDNTKAILERLRVQCTLSAQLVLKNLSNVCRAECSTQETRKTRAAVLQLMYGYLLKEKRIDTEYVNGLPVVLVEGNEVAEAQHVVVSLNNWSEFRPYLYRLLPDLAPYKELLEKFGMKVEPTIHHYASVLARIYKETTQKATLLPNHIKTVQRATRCFFQLLDESQETVDFSDLKELHLPCTDGKLYPSNTLVFNDCATDQSLQALQGTFHFLLDHFGVNRLFETYNLRKLLFLLPVALQPKRLSDITREQLDESSLELCSYGAHCEFQSRLEELLVAPEFQDALVALLRWQNADMEAEADRVHSGLFSLEQLEVICCEMLYTVMFHQSQCLEGSREAKAVFVETTPDGKQHIYLLHQDKRFWLAKDQEKLLQC</sequence>
<reference evidence="3" key="1">
    <citation type="submission" date="2025-08" db="UniProtKB">
        <authorList>
            <consortium name="RefSeq"/>
        </authorList>
    </citation>
    <scope>IDENTIFICATION</scope>
</reference>
<dbReference type="GeneID" id="107117421"/>
<dbReference type="PANTHER" id="PTHR46919:SF2">
    <property type="entry name" value="SACSIN"/>
    <property type="match status" value="1"/>
</dbReference>
<accession>A0ABM1KMT1</accession>
<protein>
    <submittedName>
        <fullName evidence="3">Sacsin-like</fullName>
    </submittedName>
</protein>
<evidence type="ECO:0000259" key="1">
    <source>
        <dbReference type="Pfam" id="PF25794"/>
    </source>
</evidence>
<dbReference type="Proteomes" id="UP000694871">
    <property type="component" value="Unplaced"/>
</dbReference>
<name>A0ABM1KMT1_GEKJA</name>
<proteinExistence type="predicted"/>
<dbReference type="InterPro" id="IPR058210">
    <property type="entry name" value="SACS/Nov_dom"/>
</dbReference>
<dbReference type="SUPFAM" id="SSF55874">
    <property type="entry name" value="ATPase domain of HSP90 chaperone/DNA topoisomerase II/histidine kinase"/>
    <property type="match status" value="1"/>
</dbReference>
<dbReference type="RefSeq" id="XP_015275018.1">
    <property type="nucleotide sequence ID" value="XM_015419532.1"/>
</dbReference>
<dbReference type="Pfam" id="PF25794">
    <property type="entry name" value="SACS"/>
    <property type="match status" value="1"/>
</dbReference>
<evidence type="ECO:0000313" key="2">
    <source>
        <dbReference type="Proteomes" id="UP000694871"/>
    </source>
</evidence>
<keyword evidence="2" id="KW-1185">Reference proteome</keyword>
<feature type="domain" description="Sacsin/Nov" evidence="1">
    <location>
        <begin position="50"/>
        <end position="284"/>
    </location>
</feature>
<dbReference type="InterPro" id="IPR036890">
    <property type="entry name" value="HATPase_C_sf"/>
</dbReference>
<organism evidence="2 3">
    <name type="scientific">Gekko japonicus</name>
    <name type="common">Schlegel's Japanese gecko</name>
    <dbReference type="NCBI Taxonomy" id="146911"/>
    <lineage>
        <taxon>Eukaryota</taxon>
        <taxon>Metazoa</taxon>
        <taxon>Chordata</taxon>
        <taxon>Craniata</taxon>
        <taxon>Vertebrata</taxon>
        <taxon>Euteleostomi</taxon>
        <taxon>Lepidosauria</taxon>
        <taxon>Squamata</taxon>
        <taxon>Bifurcata</taxon>
        <taxon>Gekkota</taxon>
        <taxon>Gekkonidae</taxon>
        <taxon>Gekkoninae</taxon>
        <taxon>Gekko</taxon>
    </lineage>
</organism>